<evidence type="ECO:0000313" key="1">
    <source>
        <dbReference type="EMBL" id="CAK0902774.1"/>
    </source>
</evidence>
<dbReference type="SUPFAM" id="SSF56219">
    <property type="entry name" value="DNase I-like"/>
    <property type="match status" value="1"/>
</dbReference>
<dbReference type="Gene3D" id="3.60.10.10">
    <property type="entry name" value="Endonuclease/exonuclease/phosphatase"/>
    <property type="match status" value="1"/>
</dbReference>
<keyword evidence="2" id="KW-1185">Reference proteome</keyword>
<gene>
    <name evidence="1" type="ORF">PCOR1329_LOCUS79274</name>
</gene>
<sequence>MARGVDSLALPGEDFCAAHRPFGMDSAGVAAADPAAAAPAAVAESMDTDDDTEGSGLTQAAEALQLAGAPVAPGLDPPAAAGAHPAGIAAAAAASPAALPSAGQQSGSPQLLLSVHDFQELLEAEALQYVELVQAGRTASEQHRTAVSFPGTWPDLKAILGKLAYRLDDSDPWADRVLANQADVMISAAAAHCEACLPDVRMARRQLRPDRLPQWKELGGDALAAIRALPGAEGHDFLTQWSQVLDPRGRHAPTVERHRRLSDLLEKGDARFLQEMRGQQLLAWAPADTGALQRILSQFLRRASTEAPTSMLLITPLPFFPGAATMTQILDLWHHPLLGEKHAAIVQAIHLLPQPLEYILPGLRGPRHVRQGLACFRIARTGPRSPPAIVLSRTPLLKTTGSDSVTIDTPLNLLPTLMSKLATLEEFRSSPIRDPTRSIGSTNESPRTSVELLLPPALSQLGKELLVRRLQRSVLSQGMLIGHRSLYVAEDAMILECLSPAVMLKAWPLCSEALFLTPNKLLVRTDASAETWTQLMDGLCREGELSLITKLRWKSSRTEINLKAFDGIETTPSGFWKHLASYDPACPPGRARLYLANHTEVGKVHEALHGQVLQVGDDWLAISGQYLGKLSLTIWNTQALFAADGFRHRDKSRHVHRLMATHDVGVWSESHGTADRGALWREPPGCTSWWSPGPSSGTAGVGITVKTDFFKLFARRVHFEIIFPGRAAVLRLDGGQGSLDIYTVYFHTGDSTPAEDVVEAGFDPAQRVPSNFELREALRHRLARRLRPCEEALSILGGGFHHVLRPPERVCISTGAATGHRGHRDATSWRTLVEVPYGIHELYQPEHTYAAPDTRARLDRVCCNQYDVEYLDKACACTALAWCPELSRHRPLSFRKCPAQPRADRPAPLGDQALEHPDFPRQVTLAWQELLHNNPDAHALTRLQLLKQAMRQAELALASQVGSAPPAEQLDDRIGVCMKFLRASEACSPERISRCLERYPLLRDMVANPYDFTSPPGPRLARVRSHVMELQRDFTMQELNRLHEDLRELEPAQAARRRRRNQQLVCKLAPGRSCQHFALDAPTGEATTDPQEMLGILRGHWSEVFRRKDMDTSLLDTWLREDAQHLPADYTDHLPHLAVPRRAFRQAIRKSGNSAPGRDGIPFKAWRKIVDLATDAFHEAFEAMIAPTGLDMVQEAWHDFNESVMVFLPKKPTSTRADGTA</sequence>
<accession>A0ABN9XWP6</accession>
<dbReference type="InterPro" id="IPR036691">
    <property type="entry name" value="Endo/exonu/phosph_ase_sf"/>
</dbReference>
<reference evidence="1" key="1">
    <citation type="submission" date="2023-10" db="EMBL/GenBank/DDBJ databases">
        <authorList>
            <person name="Chen Y."/>
            <person name="Shah S."/>
            <person name="Dougan E. K."/>
            <person name="Thang M."/>
            <person name="Chan C."/>
        </authorList>
    </citation>
    <scope>NUCLEOTIDE SEQUENCE [LARGE SCALE GENOMIC DNA]</scope>
</reference>
<proteinExistence type="predicted"/>
<comment type="caution">
    <text evidence="1">The sequence shown here is derived from an EMBL/GenBank/DDBJ whole genome shotgun (WGS) entry which is preliminary data.</text>
</comment>
<organism evidence="1 2">
    <name type="scientific">Prorocentrum cordatum</name>
    <dbReference type="NCBI Taxonomy" id="2364126"/>
    <lineage>
        <taxon>Eukaryota</taxon>
        <taxon>Sar</taxon>
        <taxon>Alveolata</taxon>
        <taxon>Dinophyceae</taxon>
        <taxon>Prorocentrales</taxon>
        <taxon>Prorocentraceae</taxon>
        <taxon>Prorocentrum</taxon>
    </lineage>
</organism>
<dbReference type="Proteomes" id="UP001189429">
    <property type="component" value="Unassembled WGS sequence"/>
</dbReference>
<name>A0ABN9XWP6_9DINO</name>
<evidence type="ECO:0000313" key="2">
    <source>
        <dbReference type="Proteomes" id="UP001189429"/>
    </source>
</evidence>
<feature type="non-terminal residue" evidence="1">
    <location>
        <position position="1221"/>
    </location>
</feature>
<dbReference type="EMBL" id="CAUYUJ010021115">
    <property type="protein sequence ID" value="CAK0902774.1"/>
    <property type="molecule type" value="Genomic_DNA"/>
</dbReference>
<protein>
    <submittedName>
        <fullName evidence="1">Uncharacterized protein</fullName>
    </submittedName>
</protein>